<feature type="compositionally biased region" description="Basic and acidic residues" evidence="1">
    <location>
        <begin position="143"/>
        <end position="162"/>
    </location>
</feature>
<comment type="caution">
    <text evidence="4">The sequence shown here is derived from an EMBL/GenBank/DDBJ whole genome shotgun (WGS) entry which is preliminary data.</text>
</comment>
<dbReference type="RefSeq" id="WP_148940788.1">
    <property type="nucleotide sequence ID" value="NZ_VTEI01000007.1"/>
</dbReference>
<feature type="chain" id="PRO_5038852595" evidence="2">
    <location>
        <begin position="19"/>
        <end position="257"/>
    </location>
</feature>
<dbReference type="EMBL" id="VTEI01000007">
    <property type="protein sequence ID" value="TYS15901.1"/>
    <property type="molecule type" value="Genomic_DNA"/>
</dbReference>
<reference evidence="4 5" key="1">
    <citation type="submission" date="2019-08" db="EMBL/GenBank/DDBJ databases">
        <title>Bacillus genomes from the desert of Cuatro Cienegas, Coahuila.</title>
        <authorList>
            <person name="Olmedo-Alvarez G."/>
        </authorList>
    </citation>
    <scope>NUCLEOTIDE SEQUENCE [LARGE SCALE GENOMIC DNA]</scope>
    <source>
        <strain evidence="4 5">CH34_1T</strain>
    </source>
</reference>
<dbReference type="PANTHER" id="PTHR37947:SF1">
    <property type="entry name" value="BLL2462 PROTEIN"/>
    <property type="match status" value="1"/>
</dbReference>
<gene>
    <name evidence="4" type="ORF">FZC78_15080</name>
</gene>
<accession>A0A5D4NQP7</accession>
<dbReference type="PROSITE" id="PS51257">
    <property type="entry name" value="PROKAR_LIPOPROTEIN"/>
    <property type="match status" value="1"/>
</dbReference>
<name>A0A5D4NQP7_9BACI</name>
<dbReference type="Pfam" id="PF13115">
    <property type="entry name" value="YtkA"/>
    <property type="match status" value="2"/>
</dbReference>
<feature type="signal peptide" evidence="2">
    <location>
        <begin position="1"/>
        <end position="18"/>
    </location>
</feature>
<dbReference type="InterPro" id="IPR032693">
    <property type="entry name" value="YtkA-like_dom"/>
</dbReference>
<evidence type="ECO:0000256" key="2">
    <source>
        <dbReference type="SAM" id="SignalP"/>
    </source>
</evidence>
<feature type="domain" description="YtkA-like" evidence="3">
    <location>
        <begin position="42"/>
        <end position="121"/>
    </location>
</feature>
<sequence length="257" mass="28430">MKKLLPFLLILGIMLLGACGSGGNNHEDHGNGHSGEEGGLTAISADLSLPDTAEPGETVEFRTHVTQGEENITDATEVEYEIWKEGQKEDSEMIEAENHEDGHYTAEKTFDEDGVYHVQVHVTANDMHTMPKKQIAVGNAEVTEDHESHSSEEGDHDHGHSEVSFHLMKPDTIKSGTDTELTAQLEKDGKPLEAASIRFEIWLEGTEDHAWVETQESEAGSYKGNYEFAESGLYHVTIHAENDEGLHEHSEEEITVE</sequence>
<feature type="region of interest" description="Disordered" evidence="1">
    <location>
        <begin position="140"/>
        <end position="162"/>
    </location>
</feature>
<feature type="domain" description="YtkA-like" evidence="3">
    <location>
        <begin position="159"/>
        <end position="239"/>
    </location>
</feature>
<organism evidence="4 5">
    <name type="scientific">Rossellomorea vietnamensis</name>
    <dbReference type="NCBI Taxonomy" id="218284"/>
    <lineage>
        <taxon>Bacteria</taxon>
        <taxon>Bacillati</taxon>
        <taxon>Bacillota</taxon>
        <taxon>Bacilli</taxon>
        <taxon>Bacillales</taxon>
        <taxon>Bacillaceae</taxon>
        <taxon>Rossellomorea</taxon>
    </lineage>
</organism>
<evidence type="ECO:0000313" key="4">
    <source>
        <dbReference type="EMBL" id="TYS15901.1"/>
    </source>
</evidence>
<evidence type="ECO:0000313" key="5">
    <source>
        <dbReference type="Proteomes" id="UP000322267"/>
    </source>
</evidence>
<protein>
    <submittedName>
        <fullName evidence="4">FixH family protein</fullName>
    </submittedName>
</protein>
<dbReference type="Proteomes" id="UP000322267">
    <property type="component" value="Unassembled WGS sequence"/>
</dbReference>
<dbReference type="AlphaFoldDB" id="A0A5D4NQP7"/>
<keyword evidence="2" id="KW-0732">Signal</keyword>
<evidence type="ECO:0000259" key="3">
    <source>
        <dbReference type="Pfam" id="PF13115"/>
    </source>
</evidence>
<evidence type="ECO:0000256" key="1">
    <source>
        <dbReference type="SAM" id="MobiDB-lite"/>
    </source>
</evidence>
<dbReference type="PANTHER" id="PTHR37947">
    <property type="entry name" value="BLL2462 PROTEIN"/>
    <property type="match status" value="1"/>
</dbReference>
<proteinExistence type="predicted"/>
<dbReference type="OrthoDB" id="2679563at2"/>